<dbReference type="InterPro" id="IPR036188">
    <property type="entry name" value="FAD/NAD-bd_sf"/>
</dbReference>
<keyword evidence="1" id="KW-0001">2Fe-2S</keyword>
<evidence type="ECO:0000259" key="6">
    <source>
        <dbReference type="PROSITE" id="PS51296"/>
    </source>
</evidence>
<accession>A0A8J3AJZ3</accession>
<dbReference type="EMBL" id="BMHB01000001">
    <property type="protein sequence ID" value="GGI15250.1"/>
    <property type="molecule type" value="Genomic_DNA"/>
</dbReference>
<dbReference type="GO" id="GO:0046872">
    <property type="term" value="F:metal ion binding"/>
    <property type="evidence" value="ECO:0007669"/>
    <property type="project" value="UniProtKB-KW"/>
</dbReference>
<dbReference type="Gene3D" id="3.30.9.10">
    <property type="entry name" value="D-Amino Acid Oxidase, subunit A, domain 2"/>
    <property type="match status" value="1"/>
</dbReference>
<dbReference type="PANTHER" id="PTHR13847:SF274">
    <property type="entry name" value="RIESKE 2FE-2S IRON-SULFUR PROTEIN YHFW-RELATED"/>
    <property type="match status" value="1"/>
</dbReference>
<dbReference type="InterPro" id="IPR017941">
    <property type="entry name" value="Rieske_2Fe-2S"/>
</dbReference>
<evidence type="ECO:0000256" key="2">
    <source>
        <dbReference type="ARBA" id="ARBA00022723"/>
    </source>
</evidence>
<dbReference type="InterPro" id="IPR006076">
    <property type="entry name" value="FAD-dep_OxRdtase"/>
</dbReference>
<dbReference type="GO" id="GO:0005737">
    <property type="term" value="C:cytoplasm"/>
    <property type="evidence" value="ECO:0007669"/>
    <property type="project" value="TreeGrafter"/>
</dbReference>
<dbReference type="PANTHER" id="PTHR13847">
    <property type="entry name" value="SARCOSINE DEHYDROGENASE-RELATED"/>
    <property type="match status" value="1"/>
</dbReference>
<dbReference type="GO" id="GO:0016705">
    <property type="term" value="F:oxidoreductase activity, acting on paired donors, with incorporation or reduction of molecular oxygen"/>
    <property type="evidence" value="ECO:0007669"/>
    <property type="project" value="UniProtKB-ARBA"/>
</dbReference>
<dbReference type="GO" id="GO:0016020">
    <property type="term" value="C:membrane"/>
    <property type="evidence" value="ECO:0007669"/>
    <property type="project" value="InterPro"/>
</dbReference>
<comment type="caution">
    <text evidence="7">The sequence shown here is derived from an EMBL/GenBank/DDBJ whole genome shotgun (WGS) entry which is preliminary data.</text>
</comment>
<evidence type="ECO:0000256" key="4">
    <source>
        <dbReference type="ARBA" id="ARBA00023014"/>
    </source>
</evidence>
<dbReference type="GO" id="GO:0004497">
    <property type="term" value="F:monooxygenase activity"/>
    <property type="evidence" value="ECO:0007669"/>
    <property type="project" value="UniProtKB-ARBA"/>
</dbReference>
<feature type="domain" description="Rieske" evidence="6">
    <location>
        <begin position="426"/>
        <end position="512"/>
    </location>
</feature>
<dbReference type="Gene3D" id="2.102.10.10">
    <property type="entry name" value="Rieske [2Fe-2S] iron-sulphur domain"/>
    <property type="match status" value="1"/>
</dbReference>
<dbReference type="PROSITE" id="PS51296">
    <property type="entry name" value="RIESKE"/>
    <property type="match status" value="1"/>
</dbReference>
<keyword evidence="4" id="KW-0411">Iron-sulfur</keyword>
<keyword evidence="2" id="KW-0479">Metal-binding</keyword>
<dbReference type="CDD" id="cd03477">
    <property type="entry name" value="Rieske_YhfW_C"/>
    <property type="match status" value="1"/>
</dbReference>
<evidence type="ECO:0000313" key="7">
    <source>
        <dbReference type="EMBL" id="GGI15250.1"/>
    </source>
</evidence>
<dbReference type="Pfam" id="PF01266">
    <property type="entry name" value="DAO"/>
    <property type="match status" value="1"/>
</dbReference>
<dbReference type="InterPro" id="IPR038010">
    <property type="entry name" value="YhfW_C"/>
</dbReference>
<dbReference type="FunFam" id="2.102.10.10:FF:000014">
    <property type="entry name" value="Oxidoreductase, FAD dependent"/>
    <property type="match status" value="1"/>
</dbReference>
<organism evidence="7 8">
    <name type="scientific">Gottfriedia solisilvae</name>
    <dbReference type="NCBI Taxonomy" id="1516104"/>
    <lineage>
        <taxon>Bacteria</taxon>
        <taxon>Bacillati</taxon>
        <taxon>Bacillota</taxon>
        <taxon>Bacilli</taxon>
        <taxon>Bacillales</taxon>
        <taxon>Bacillaceae</taxon>
        <taxon>Gottfriedia</taxon>
    </lineage>
</organism>
<dbReference type="Pfam" id="PF00355">
    <property type="entry name" value="Rieske"/>
    <property type="match status" value="1"/>
</dbReference>
<evidence type="ECO:0000256" key="3">
    <source>
        <dbReference type="ARBA" id="ARBA00023004"/>
    </source>
</evidence>
<keyword evidence="8" id="KW-1185">Reference proteome</keyword>
<proteinExistence type="predicted"/>
<dbReference type="Proteomes" id="UP000626244">
    <property type="component" value="Unassembled WGS sequence"/>
</dbReference>
<name>A0A8J3AJZ3_9BACI</name>
<dbReference type="GO" id="GO:0051537">
    <property type="term" value="F:2 iron, 2 sulfur cluster binding"/>
    <property type="evidence" value="ECO:0007669"/>
    <property type="project" value="UniProtKB-KW"/>
</dbReference>
<dbReference type="PRINTS" id="PR00162">
    <property type="entry name" value="RIESKE"/>
</dbReference>
<evidence type="ECO:0000256" key="1">
    <source>
        <dbReference type="ARBA" id="ARBA00022714"/>
    </source>
</evidence>
<keyword evidence="3" id="KW-0408">Iron</keyword>
<dbReference type="Gene3D" id="3.50.50.60">
    <property type="entry name" value="FAD/NAD(P)-binding domain"/>
    <property type="match status" value="1"/>
</dbReference>
<keyword evidence="5" id="KW-1015">Disulfide bond</keyword>
<gene>
    <name evidence="7" type="ORF">GCM10007380_27030</name>
</gene>
<dbReference type="SUPFAM" id="SSF51905">
    <property type="entry name" value="FAD/NAD(P)-binding domain"/>
    <property type="match status" value="1"/>
</dbReference>
<dbReference type="SUPFAM" id="SSF50022">
    <property type="entry name" value="ISP domain"/>
    <property type="match status" value="1"/>
</dbReference>
<evidence type="ECO:0000256" key="5">
    <source>
        <dbReference type="ARBA" id="ARBA00023157"/>
    </source>
</evidence>
<protein>
    <submittedName>
        <fullName evidence="7">Oxidoreductase</fullName>
    </submittedName>
</protein>
<sequence length="512" mass="57724">MNEKIDYNGLPKHSKPMWRSGLNVPSFQPYTEDEEFDVVIVGAGITGISTAYFLTQAGMKVAILDANKILNGTTGHTTAKVTAQHDLIYDELIQNFGLEKARIYYESSKDAMDFVKKYSTDNQIDCNLEIRDAIIYTNSDQYVNNLHKELKAYDLLGIDSASSESTALPLQSKFSISMKNQAQFHPLKYLIHMLKESIEIGLRVYEETVAIDVEPGKIAQVITQSGKRIKCKHVVSASHFPFYDGMKLFFAKMHADRSYVLAAKLKSPFPKGMYLSAEDPKRSLRTIQYNNEELVLIGGEGHKTGVETRTMSFYENLKQFGDEVFGIDDVKYRWSTQDLVTLDNVPYIGRYSENHHNIYVATGFRKWGMTNGTVSAKLISNLILEKDAPNAELFSPSRFQANPSIKHFLMQNIDVAKHLIEGKLEPVSRKIEELYNDEGSVVSLDGKRVGAYKDVNGKVHCVDTTCTHLGCEVEWNNGEKSWDCPCHGSRFSIYGEVLEGPADQPLKQVFTQ</sequence>
<dbReference type="InterPro" id="IPR005805">
    <property type="entry name" value="Rieske_Fe-S_prot_C"/>
</dbReference>
<dbReference type="InterPro" id="IPR036922">
    <property type="entry name" value="Rieske_2Fe-2S_sf"/>
</dbReference>
<dbReference type="RefSeq" id="WP_371870383.1">
    <property type="nucleotide sequence ID" value="NZ_BMHB01000001.1"/>
</dbReference>
<dbReference type="AlphaFoldDB" id="A0A8J3AJZ3"/>
<evidence type="ECO:0000313" key="8">
    <source>
        <dbReference type="Proteomes" id="UP000626244"/>
    </source>
</evidence>
<reference evidence="8" key="1">
    <citation type="journal article" date="2019" name="Int. J. Syst. Evol. Microbiol.">
        <title>The Global Catalogue of Microorganisms (GCM) 10K type strain sequencing project: providing services to taxonomists for standard genome sequencing and annotation.</title>
        <authorList>
            <consortium name="The Broad Institute Genomics Platform"/>
            <consortium name="The Broad Institute Genome Sequencing Center for Infectious Disease"/>
            <person name="Wu L."/>
            <person name="Ma J."/>
        </authorList>
    </citation>
    <scope>NUCLEOTIDE SEQUENCE [LARGE SCALE GENOMIC DNA]</scope>
    <source>
        <strain evidence="8">CGMCC 1.14993</strain>
    </source>
</reference>